<dbReference type="InterPro" id="IPR006528">
    <property type="entry name" value="Phage_head_morphogenesis_dom"/>
</dbReference>
<dbReference type="Proteomes" id="UP000823786">
    <property type="component" value="Unassembled WGS sequence"/>
</dbReference>
<keyword evidence="4" id="KW-1185">Reference proteome</keyword>
<protein>
    <recommendedName>
        <fullName evidence="5">Head morphogenesis protein</fullName>
    </recommendedName>
</protein>
<organism evidence="3 4">
    <name type="scientific">Rhizobium herbae</name>
    <dbReference type="NCBI Taxonomy" id="508661"/>
    <lineage>
        <taxon>Bacteria</taxon>
        <taxon>Pseudomonadati</taxon>
        <taxon>Pseudomonadota</taxon>
        <taxon>Alphaproteobacteria</taxon>
        <taxon>Hyphomicrobiales</taxon>
        <taxon>Rhizobiaceae</taxon>
        <taxon>Rhizobium/Agrobacterium group</taxon>
        <taxon>Rhizobium</taxon>
    </lineage>
</organism>
<evidence type="ECO:0000313" key="3">
    <source>
        <dbReference type="EMBL" id="MBP1862156.1"/>
    </source>
</evidence>
<proteinExistence type="predicted"/>
<dbReference type="InterPro" id="IPR041110">
    <property type="entry name" value="PBECR2"/>
</dbReference>
<dbReference type="RefSeq" id="WP_327791309.1">
    <property type="nucleotide sequence ID" value="NZ_JAGGJV010000014.1"/>
</dbReference>
<evidence type="ECO:0000313" key="4">
    <source>
        <dbReference type="Proteomes" id="UP000823786"/>
    </source>
</evidence>
<evidence type="ECO:0000259" key="2">
    <source>
        <dbReference type="Pfam" id="PF18810"/>
    </source>
</evidence>
<sequence>MTDLSDSIEDRTSPYLSRRLGAIRAALDAPDPQSVAQALLGLAAKWTPDAFAQILGQGLELAAYHGREAVFVDADETGSFADPDVFSQPFKEQIDFLRQKRGKPTKTWLDAMHGTHDRAFVIAGATDMAMLSDFQNALADAMEKGTTLDAFRNEFDSIVAKYGWAYNGERGWRTRVIFETNMRTSYMAGRLKQMRDPDVLKLRPFWEYRHGETRTPKSPRAYHKAWHGKIFHCDDPFWETHFPPNDWLCSCGVRSLSLRDLKRRGMDGPDKAPAPLYQAVRDPASGQLVEQPQGIGFGWDYQPGHLWEQGLVPSSLLDQPGTLSFDGRHVVSIDVPEPLEDLLCSAVPFKSAPLAEGLEPEEYIQSFLKPFNTDIGQGVLFEDRAGAMMPVSDQLFRDRRGDLKVAKGDRATMTPLLAEALLDPDEIWLGVARKKDPVDPDQGELLLDRRYIRADPKTGLLIVFEVGARFWEAVTAYNTTTKSGKPDLTALDKRRGGKLLYKRPKK</sequence>
<evidence type="ECO:0000259" key="1">
    <source>
        <dbReference type="Pfam" id="PF04233"/>
    </source>
</evidence>
<dbReference type="Pfam" id="PF18810">
    <property type="entry name" value="PBECR2"/>
    <property type="match status" value="1"/>
</dbReference>
<dbReference type="Pfam" id="PF04233">
    <property type="entry name" value="Phage_Mu_F"/>
    <property type="match status" value="1"/>
</dbReference>
<feature type="domain" description="Phage-Barnase-EndoU-ColicinE5/D-RelE like nuclease 2" evidence="2">
    <location>
        <begin position="367"/>
        <end position="502"/>
    </location>
</feature>
<comment type="caution">
    <text evidence="3">The sequence shown here is derived from an EMBL/GenBank/DDBJ whole genome shotgun (WGS) entry which is preliminary data.</text>
</comment>
<dbReference type="EMBL" id="JAGGJV010000014">
    <property type="protein sequence ID" value="MBP1862156.1"/>
    <property type="molecule type" value="Genomic_DNA"/>
</dbReference>
<feature type="domain" description="Phage head morphogenesis" evidence="1">
    <location>
        <begin position="133"/>
        <end position="253"/>
    </location>
</feature>
<evidence type="ECO:0008006" key="5">
    <source>
        <dbReference type="Google" id="ProtNLM"/>
    </source>
</evidence>
<accession>A0ABS4EW19</accession>
<reference evidence="3 4" key="1">
    <citation type="submission" date="2021-03" db="EMBL/GenBank/DDBJ databases">
        <title>Genomic Encyclopedia of Type Strains, Phase IV (KMG-IV): sequencing the most valuable type-strain genomes for metagenomic binning, comparative biology and taxonomic classification.</title>
        <authorList>
            <person name="Goeker M."/>
        </authorList>
    </citation>
    <scope>NUCLEOTIDE SEQUENCE [LARGE SCALE GENOMIC DNA]</scope>
    <source>
        <strain evidence="3 4">DSM 26427</strain>
    </source>
</reference>
<gene>
    <name evidence="3" type="ORF">J2Z75_005687</name>
</gene>
<name>A0ABS4EW19_9HYPH</name>